<reference evidence="7 8" key="1">
    <citation type="submission" date="2019-09" db="EMBL/GenBank/DDBJ databases">
        <title>Draft genome sequence of the Ebosin-producing strain Streptomyces sp. 139.</title>
        <authorList>
            <person name="Ai L."/>
            <person name="Geng M."/>
            <person name="Ma M."/>
            <person name="Bai L."/>
        </authorList>
    </citation>
    <scope>NUCLEOTIDE SEQUENCE [LARGE SCALE GENOMIC DNA]</scope>
    <source>
        <strain evidence="7 8">139</strain>
        <plasmid evidence="7 8">unnamed1</plasmid>
    </source>
</reference>
<organism evidence="7 8">
    <name type="scientific">Streptomyces tendae</name>
    <dbReference type="NCBI Taxonomy" id="1932"/>
    <lineage>
        <taxon>Bacteria</taxon>
        <taxon>Bacillati</taxon>
        <taxon>Actinomycetota</taxon>
        <taxon>Actinomycetes</taxon>
        <taxon>Kitasatosporales</taxon>
        <taxon>Streptomycetaceae</taxon>
        <taxon>Streptomyces</taxon>
    </lineage>
</organism>
<accession>A0ABX6A069</accession>
<name>A0ABX6A069_STRTE</name>
<geneLocation type="plasmid" evidence="7 8">
    <name>unnamed1</name>
</geneLocation>
<evidence type="ECO:0000313" key="8">
    <source>
        <dbReference type="Proteomes" id="UP000324308"/>
    </source>
</evidence>
<dbReference type="Proteomes" id="UP000324308">
    <property type="component" value="Plasmid unnamed1"/>
</dbReference>
<dbReference type="Pfam" id="PF00440">
    <property type="entry name" value="TetR_N"/>
    <property type="match status" value="1"/>
</dbReference>
<dbReference type="PANTHER" id="PTHR30055:SF234">
    <property type="entry name" value="HTH-TYPE TRANSCRIPTIONAL REGULATOR BETI"/>
    <property type="match status" value="1"/>
</dbReference>
<dbReference type="PANTHER" id="PTHR30055">
    <property type="entry name" value="HTH-TYPE TRANSCRIPTIONAL REGULATOR RUTR"/>
    <property type="match status" value="1"/>
</dbReference>
<evidence type="ECO:0000256" key="2">
    <source>
        <dbReference type="ARBA" id="ARBA00023125"/>
    </source>
</evidence>
<dbReference type="SUPFAM" id="SSF46689">
    <property type="entry name" value="Homeodomain-like"/>
    <property type="match status" value="1"/>
</dbReference>
<dbReference type="Gene3D" id="1.10.357.10">
    <property type="entry name" value="Tetracycline Repressor, domain 2"/>
    <property type="match status" value="1"/>
</dbReference>
<evidence type="ECO:0000256" key="3">
    <source>
        <dbReference type="ARBA" id="ARBA00023163"/>
    </source>
</evidence>
<dbReference type="InterPro" id="IPR001647">
    <property type="entry name" value="HTH_TetR"/>
</dbReference>
<feature type="region of interest" description="Disordered" evidence="5">
    <location>
        <begin position="40"/>
        <end position="62"/>
    </location>
</feature>
<keyword evidence="8" id="KW-1185">Reference proteome</keyword>
<evidence type="ECO:0000313" key="7">
    <source>
        <dbReference type="EMBL" id="QER90350.1"/>
    </source>
</evidence>
<protein>
    <submittedName>
        <fullName evidence="7">TetR/AcrR family transcriptional regulator</fullName>
    </submittedName>
</protein>
<feature type="DNA-binding region" description="H-T-H motif" evidence="4">
    <location>
        <begin position="90"/>
        <end position="109"/>
    </location>
</feature>
<dbReference type="InterPro" id="IPR009057">
    <property type="entry name" value="Homeodomain-like_sf"/>
</dbReference>
<keyword evidence="1" id="KW-0805">Transcription regulation</keyword>
<evidence type="ECO:0000256" key="4">
    <source>
        <dbReference type="PROSITE-ProRule" id="PRU00335"/>
    </source>
</evidence>
<keyword evidence="3" id="KW-0804">Transcription</keyword>
<evidence type="ECO:0000256" key="1">
    <source>
        <dbReference type="ARBA" id="ARBA00023015"/>
    </source>
</evidence>
<sequence>MSSSGETHSSGAVGRCGRLTSAHVGPTCYRPPWRSCCTRAGEDDADVTDSRPRTAKGPARGKYAPVQLDESEILRRGLDAFAELGYAATTMRELARRLGVSHNFINERYGSKEGFWRAVVDFALLGVQSEFDRRLTEARDDADRLRSVVVQMYRLSAGASAVNRLVADESTRDSARLDYLHQRFIQPLWDSIETAVDNLVAAGRIPRVPPHILYFAITGPALALAQDPIADRLNPTAAPVAQQHRSGMADMLSGLVLNGLLPTGTGYTPA</sequence>
<dbReference type="PROSITE" id="PS50977">
    <property type="entry name" value="HTH_TETR_2"/>
    <property type="match status" value="1"/>
</dbReference>
<keyword evidence="2 4" id="KW-0238">DNA-binding</keyword>
<feature type="domain" description="HTH tetR-type" evidence="6">
    <location>
        <begin position="67"/>
        <end position="127"/>
    </location>
</feature>
<evidence type="ECO:0000256" key="5">
    <source>
        <dbReference type="SAM" id="MobiDB-lite"/>
    </source>
</evidence>
<dbReference type="SUPFAM" id="SSF48498">
    <property type="entry name" value="Tetracyclin repressor-like, C-terminal domain"/>
    <property type="match status" value="1"/>
</dbReference>
<gene>
    <name evidence="7" type="ORF">F3L20_32090</name>
</gene>
<dbReference type="InterPro" id="IPR036271">
    <property type="entry name" value="Tet_transcr_reg_TetR-rel_C_sf"/>
</dbReference>
<dbReference type="EMBL" id="CP043960">
    <property type="protein sequence ID" value="QER90350.1"/>
    <property type="molecule type" value="Genomic_DNA"/>
</dbReference>
<evidence type="ECO:0000259" key="6">
    <source>
        <dbReference type="PROSITE" id="PS50977"/>
    </source>
</evidence>
<dbReference type="InterPro" id="IPR050109">
    <property type="entry name" value="HTH-type_TetR-like_transc_reg"/>
</dbReference>
<keyword evidence="7" id="KW-0614">Plasmid</keyword>
<proteinExistence type="predicted"/>